<evidence type="ECO:0000313" key="2">
    <source>
        <dbReference type="Proteomes" id="UP001519460"/>
    </source>
</evidence>
<dbReference type="EMBL" id="JACVVK020000066">
    <property type="protein sequence ID" value="KAK7496619.1"/>
    <property type="molecule type" value="Genomic_DNA"/>
</dbReference>
<comment type="caution">
    <text evidence="1">The sequence shown here is derived from an EMBL/GenBank/DDBJ whole genome shotgun (WGS) entry which is preliminary data.</text>
</comment>
<proteinExistence type="predicted"/>
<gene>
    <name evidence="1" type="ORF">BaRGS_00012271</name>
</gene>
<organism evidence="1 2">
    <name type="scientific">Batillaria attramentaria</name>
    <dbReference type="NCBI Taxonomy" id="370345"/>
    <lineage>
        <taxon>Eukaryota</taxon>
        <taxon>Metazoa</taxon>
        <taxon>Spiralia</taxon>
        <taxon>Lophotrochozoa</taxon>
        <taxon>Mollusca</taxon>
        <taxon>Gastropoda</taxon>
        <taxon>Caenogastropoda</taxon>
        <taxon>Sorbeoconcha</taxon>
        <taxon>Cerithioidea</taxon>
        <taxon>Batillariidae</taxon>
        <taxon>Batillaria</taxon>
    </lineage>
</organism>
<accession>A0ABD0LAY8</accession>
<name>A0ABD0LAY8_9CAEN</name>
<keyword evidence="2" id="KW-1185">Reference proteome</keyword>
<sequence>MLQNGFVDCSVNSEIEVFTTGYHSSTVLLQACLYSDYICYMDTLRIRLLRKQTLFSAGLLVKFATYHLERSYDKCVGTSQPLQDYELCVHAG</sequence>
<dbReference type="Proteomes" id="UP001519460">
    <property type="component" value="Unassembled WGS sequence"/>
</dbReference>
<evidence type="ECO:0000313" key="1">
    <source>
        <dbReference type="EMBL" id="KAK7496619.1"/>
    </source>
</evidence>
<protein>
    <submittedName>
        <fullName evidence="1">Uncharacterized protein</fullName>
    </submittedName>
</protein>
<reference evidence="1 2" key="1">
    <citation type="journal article" date="2023" name="Sci. Data">
        <title>Genome assembly of the Korean intertidal mud-creeper Batillaria attramentaria.</title>
        <authorList>
            <person name="Patra A.K."/>
            <person name="Ho P.T."/>
            <person name="Jun S."/>
            <person name="Lee S.J."/>
            <person name="Kim Y."/>
            <person name="Won Y.J."/>
        </authorList>
    </citation>
    <scope>NUCLEOTIDE SEQUENCE [LARGE SCALE GENOMIC DNA]</scope>
    <source>
        <strain evidence="1">Wonlab-2016</strain>
    </source>
</reference>
<dbReference type="AlphaFoldDB" id="A0ABD0LAY8"/>